<dbReference type="HOGENOM" id="CLU_150179_0_0_1"/>
<dbReference type="GeneID" id="9092932"/>
<proteinExistence type="predicted"/>
<dbReference type="AlphaFoldDB" id="C1HCB2"/>
<dbReference type="OMA" id="LHTHNER"/>
<name>C1HCB2_PARBA</name>
<keyword evidence="1" id="KW-0175">Coiled coil</keyword>
<dbReference type="OrthoDB" id="4209754at2759"/>
<evidence type="ECO:0000313" key="2">
    <source>
        <dbReference type="EMBL" id="EEH38676.2"/>
    </source>
</evidence>
<dbReference type="RefSeq" id="XP_015701164.1">
    <property type="nucleotide sequence ID" value="XM_015846500.1"/>
</dbReference>
<reference evidence="2 3" key="1">
    <citation type="journal article" date="2011" name="PLoS Genet.">
        <title>Comparative genomic analysis of human fungal pathogens causing paracoccidioidomycosis.</title>
        <authorList>
            <person name="Desjardins C.A."/>
            <person name="Champion M.D."/>
            <person name="Holder J.W."/>
            <person name="Muszewska A."/>
            <person name="Goldberg J."/>
            <person name="Bailao A.M."/>
            <person name="Brigido M.M."/>
            <person name="Ferreira M.E."/>
            <person name="Garcia A.M."/>
            <person name="Grynberg M."/>
            <person name="Gujja S."/>
            <person name="Heiman D.I."/>
            <person name="Henn M.R."/>
            <person name="Kodira C.D."/>
            <person name="Leon-Narvaez H."/>
            <person name="Longo L.V."/>
            <person name="Ma L.J."/>
            <person name="Malavazi I."/>
            <person name="Matsuo A.L."/>
            <person name="Morais F.V."/>
            <person name="Pereira M."/>
            <person name="Rodriguez-Brito S."/>
            <person name="Sakthikumar S."/>
            <person name="Salem-Izacc S.M."/>
            <person name="Sykes S.M."/>
            <person name="Teixeira M.M."/>
            <person name="Vallejo M.C."/>
            <person name="Walter M.E."/>
            <person name="Yandava C."/>
            <person name="Young S."/>
            <person name="Zeng Q."/>
            <person name="Zucker J."/>
            <person name="Felipe M.S."/>
            <person name="Goldman G.H."/>
            <person name="Haas B.J."/>
            <person name="McEwen J.G."/>
            <person name="Nino-Vega G."/>
            <person name="Puccia R."/>
            <person name="San-Blas G."/>
            <person name="Soares C.M."/>
            <person name="Birren B.W."/>
            <person name="Cuomo C.A."/>
        </authorList>
    </citation>
    <scope>NUCLEOTIDE SEQUENCE [LARGE SCALE GENOMIC DNA]</scope>
    <source>
        <strain evidence="3">ATCC MYA-826 / Pb01</strain>
    </source>
</reference>
<evidence type="ECO:0000256" key="1">
    <source>
        <dbReference type="SAM" id="Coils"/>
    </source>
</evidence>
<dbReference type="VEuPathDB" id="FungiDB:PAAG_08403"/>
<protein>
    <submittedName>
        <fullName evidence="2">Uncharacterized protein</fullName>
    </submittedName>
</protein>
<keyword evidence="3" id="KW-1185">Reference proteome</keyword>
<dbReference type="Proteomes" id="UP000002059">
    <property type="component" value="Partially assembled WGS sequence"/>
</dbReference>
<dbReference type="EMBL" id="KN294024">
    <property type="protein sequence ID" value="EEH38676.2"/>
    <property type="molecule type" value="Genomic_DNA"/>
</dbReference>
<feature type="coiled-coil region" evidence="1">
    <location>
        <begin position="50"/>
        <end position="89"/>
    </location>
</feature>
<evidence type="ECO:0000313" key="3">
    <source>
        <dbReference type="Proteomes" id="UP000002059"/>
    </source>
</evidence>
<sequence>MPNQQAGLITAPTMVRPVHLHCVEYADLTSSEDGVETPAVISNLLLATDSEELQLRRLNLKHQKIDLELQKERHKELQLQLQLKELRTQNDRVMMPANPPSG</sequence>
<organism evidence="2 3">
    <name type="scientific">Paracoccidioides lutzii (strain ATCC MYA-826 / Pb01)</name>
    <name type="common">Paracoccidioides brasiliensis</name>
    <dbReference type="NCBI Taxonomy" id="502779"/>
    <lineage>
        <taxon>Eukaryota</taxon>
        <taxon>Fungi</taxon>
        <taxon>Dikarya</taxon>
        <taxon>Ascomycota</taxon>
        <taxon>Pezizomycotina</taxon>
        <taxon>Eurotiomycetes</taxon>
        <taxon>Eurotiomycetidae</taxon>
        <taxon>Onygenales</taxon>
        <taxon>Ajellomycetaceae</taxon>
        <taxon>Paracoccidioides</taxon>
    </lineage>
</organism>
<gene>
    <name evidence="2" type="ORF">PAAG_08403</name>
</gene>
<dbReference type="KEGG" id="pbl:PAAG_08403"/>
<accession>C1HCB2</accession>